<evidence type="ECO:0000256" key="1">
    <source>
        <dbReference type="ARBA" id="ARBA00001946"/>
    </source>
</evidence>
<dbReference type="RefSeq" id="WP_211301126.1">
    <property type="nucleotide sequence ID" value="NZ_PYGA01000002.1"/>
</dbReference>
<proteinExistence type="inferred from homology"/>
<keyword evidence="9" id="KW-0718">Serine biosynthesis</keyword>
<reference evidence="14 15" key="1">
    <citation type="submission" date="2018-03" db="EMBL/GenBank/DDBJ databases">
        <title>Genomic Encyclopedia of Archaeal and Bacterial Type Strains, Phase II (KMG-II): from individual species to whole genera.</title>
        <authorList>
            <person name="Goeker M."/>
        </authorList>
    </citation>
    <scope>NUCLEOTIDE SEQUENCE [LARGE SCALE GENOMIC DNA]</scope>
    <source>
        <strain evidence="14 15">DSM 45312</strain>
    </source>
</reference>
<comment type="catalytic activity">
    <reaction evidence="11">
        <text>O-phospho-D-serine + H2O = D-serine + phosphate</text>
        <dbReference type="Rhea" id="RHEA:24873"/>
        <dbReference type="ChEBI" id="CHEBI:15377"/>
        <dbReference type="ChEBI" id="CHEBI:35247"/>
        <dbReference type="ChEBI" id="CHEBI:43474"/>
        <dbReference type="ChEBI" id="CHEBI:58680"/>
        <dbReference type="EC" id="3.1.3.3"/>
    </reaction>
</comment>
<evidence type="ECO:0000313" key="15">
    <source>
        <dbReference type="Proteomes" id="UP000240542"/>
    </source>
</evidence>
<comment type="similarity">
    <text evidence="3">Belongs to the HAD-like hydrolase superfamily. SerB family.</text>
</comment>
<dbReference type="InterPro" id="IPR023214">
    <property type="entry name" value="HAD_sf"/>
</dbReference>
<evidence type="ECO:0000256" key="5">
    <source>
        <dbReference type="ARBA" id="ARBA00022605"/>
    </source>
</evidence>
<dbReference type="PANTHER" id="PTHR43344">
    <property type="entry name" value="PHOSPHOSERINE PHOSPHATASE"/>
    <property type="match status" value="1"/>
</dbReference>
<dbReference type="PANTHER" id="PTHR43344:SF2">
    <property type="entry name" value="PHOSPHOSERINE PHOSPHATASE"/>
    <property type="match status" value="1"/>
</dbReference>
<comment type="pathway">
    <text evidence="2">Amino-acid biosynthesis; L-serine biosynthesis; L-serine from 3-phospho-D-glycerate: step 3/3.</text>
</comment>
<feature type="region of interest" description="Disordered" evidence="12">
    <location>
        <begin position="447"/>
        <end position="476"/>
    </location>
</feature>
<evidence type="ECO:0000256" key="13">
    <source>
        <dbReference type="SAM" id="SignalP"/>
    </source>
</evidence>
<keyword evidence="15" id="KW-1185">Reference proteome</keyword>
<evidence type="ECO:0000256" key="8">
    <source>
        <dbReference type="ARBA" id="ARBA00022842"/>
    </source>
</evidence>
<evidence type="ECO:0000313" key="14">
    <source>
        <dbReference type="EMBL" id="PSK99940.1"/>
    </source>
</evidence>
<keyword evidence="8" id="KW-0460">Magnesium</keyword>
<keyword evidence="6" id="KW-0479">Metal-binding</keyword>
<feature type="signal peptide" evidence="13">
    <location>
        <begin position="1"/>
        <end position="26"/>
    </location>
</feature>
<evidence type="ECO:0000256" key="2">
    <source>
        <dbReference type="ARBA" id="ARBA00005135"/>
    </source>
</evidence>
<dbReference type="GO" id="GO:0006564">
    <property type="term" value="P:L-serine biosynthetic process"/>
    <property type="evidence" value="ECO:0007669"/>
    <property type="project" value="UniProtKB-KW"/>
</dbReference>
<evidence type="ECO:0000256" key="9">
    <source>
        <dbReference type="ARBA" id="ARBA00023299"/>
    </source>
</evidence>
<dbReference type="GO" id="GO:0036424">
    <property type="term" value="F:L-phosphoserine phosphatase activity"/>
    <property type="evidence" value="ECO:0007669"/>
    <property type="project" value="TreeGrafter"/>
</dbReference>
<dbReference type="EMBL" id="PYGA01000002">
    <property type="protein sequence ID" value="PSK99940.1"/>
    <property type="molecule type" value="Genomic_DNA"/>
</dbReference>
<keyword evidence="7" id="KW-0378">Hydrolase</keyword>
<dbReference type="GO" id="GO:0005737">
    <property type="term" value="C:cytoplasm"/>
    <property type="evidence" value="ECO:0007669"/>
    <property type="project" value="TreeGrafter"/>
</dbReference>
<comment type="catalytic activity">
    <reaction evidence="10">
        <text>O-phospho-L-serine + H2O = L-serine + phosphate</text>
        <dbReference type="Rhea" id="RHEA:21208"/>
        <dbReference type="ChEBI" id="CHEBI:15377"/>
        <dbReference type="ChEBI" id="CHEBI:33384"/>
        <dbReference type="ChEBI" id="CHEBI:43474"/>
        <dbReference type="ChEBI" id="CHEBI:57524"/>
        <dbReference type="EC" id="3.1.3.3"/>
    </reaction>
</comment>
<comment type="caution">
    <text evidence="14">The sequence shown here is derived from an EMBL/GenBank/DDBJ whole genome shotgun (WGS) entry which is preliminary data.</text>
</comment>
<evidence type="ECO:0000256" key="12">
    <source>
        <dbReference type="SAM" id="MobiDB-lite"/>
    </source>
</evidence>
<dbReference type="Proteomes" id="UP000240542">
    <property type="component" value="Unassembled WGS sequence"/>
</dbReference>
<evidence type="ECO:0000256" key="6">
    <source>
        <dbReference type="ARBA" id="ARBA00022723"/>
    </source>
</evidence>
<accession>A0A2P8DRU9</accession>
<organism evidence="14 15">
    <name type="scientific">Murinocardiopsis flavida</name>
    <dbReference type="NCBI Taxonomy" id="645275"/>
    <lineage>
        <taxon>Bacteria</taxon>
        <taxon>Bacillati</taxon>
        <taxon>Actinomycetota</taxon>
        <taxon>Actinomycetes</taxon>
        <taxon>Streptosporangiales</taxon>
        <taxon>Nocardiopsidaceae</taxon>
        <taxon>Murinocardiopsis</taxon>
    </lineage>
</organism>
<sequence length="476" mass="50466">MHGRLRCTAAILVAAATLAVPGTAGAAPGTGTDPGTFAVPGTAGTARGTVLTVPGTGAGAARDLAGAASGTVGAGAAPVVSDAGRHCPRLSAKLDWYGDNRAELQRVIDRRGTCAGERRSGDRPPVAVFDWDNTVTKNDVTDATLAWALRNDKLLRPQRWGDRSQWLSPAAERALTRACGTATGPRETLPTSTDTACADEIFEIRENAATMSGAPAFTGEWDHRRTVPEYAWVPQLFSGRTPAELRGYARQAREKSLAAPVGSTQTVGTRTLPGYVRYYPQQADLIRTLRSAGFDVYIVSAGSEPVTEVWSAGVGIDSEHTIAIRSVLDRGRITSRNEGCGGTPASKGADIPYIDGKRCRINEEVFGVTGAAAWERQEPARRIALGSGDADTDVTFVGDATDARLVLNRNKSEIMCRAYDDADGRWLVNPMFIEPLAPKPDRYACSTAGYTRPDGATGPVRRDDGSVIPDQADTAH</sequence>
<gene>
    <name evidence="14" type="ORF">CLV63_10267</name>
</gene>
<evidence type="ECO:0000256" key="3">
    <source>
        <dbReference type="ARBA" id="ARBA00009184"/>
    </source>
</evidence>
<dbReference type="AlphaFoldDB" id="A0A2P8DRU9"/>
<keyword evidence="13" id="KW-0732">Signal</keyword>
<evidence type="ECO:0000256" key="7">
    <source>
        <dbReference type="ARBA" id="ARBA00022801"/>
    </source>
</evidence>
<feature type="chain" id="PRO_5015104251" description="phosphoserine phosphatase" evidence="13">
    <location>
        <begin position="27"/>
        <end position="476"/>
    </location>
</feature>
<keyword evidence="5" id="KW-0028">Amino-acid biosynthesis</keyword>
<dbReference type="GO" id="GO:0000287">
    <property type="term" value="F:magnesium ion binding"/>
    <property type="evidence" value="ECO:0007669"/>
    <property type="project" value="TreeGrafter"/>
</dbReference>
<evidence type="ECO:0000256" key="10">
    <source>
        <dbReference type="ARBA" id="ARBA00048138"/>
    </source>
</evidence>
<dbReference type="Gene3D" id="3.40.50.1000">
    <property type="entry name" value="HAD superfamily/HAD-like"/>
    <property type="match status" value="2"/>
</dbReference>
<protein>
    <recommendedName>
        <fullName evidence="4">phosphoserine phosphatase</fullName>
        <ecNumber evidence="4">3.1.3.3</ecNumber>
    </recommendedName>
</protein>
<comment type="cofactor">
    <cofactor evidence="1">
        <name>Mg(2+)</name>
        <dbReference type="ChEBI" id="CHEBI:18420"/>
    </cofactor>
</comment>
<dbReference type="EC" id="3.1.3.3" evidence="4"/>
<dbReference type="SUPFAM" id="SSF56784">
    <property type="entry name" value="HAD-like"/>
    <property type="match status" value="1"/>
</dbReference>
<name>A0A2P8DRU9_9ACTN</name>
<evidence type="ECO:0000256" key="11">
    <source>
        <dbReference type="ARBA" id="ARBA00048523"/>
    </source>
</evidence>
<dbReference type="InterPro" id="IPR036412">
    <property type="entry name" value="HAD-like_sf"/>
</dbReference>
<evidence type="ECO:0000256" key="4">
    <source>
        <dbReference type="ARBA" id="ARBA00012640"/>
    </source>
</evidence>
<dbReference type="InterPro" id="IPR050582">
    <property type="entry name" value="HAD-like_SerB"/>
</dbReference>